<dbReference type="EMBL" id="JASNVW010000001">
    <property type="protein sequence ID" value="MDK6028302.1"/>
    <property type="molecule type" value="Genomic_DNA"/>
</dbReference>
<evidence type="ECO:0000256" key="5">
    <source>
        <dbReference type="ARBA" id="ARBA00023136"/>
    </source>
</evidence>
<dbReference type="RefSeq" id="WP_285273269.1">
    <property type="nucleotide sequence ID" value="NZ_JASNVW010000001.1"/>
</dbReference>
<name>A0ABD4Z5M2_9CREN</name>
<keyword evidence="5 6" id="KW-0472">Membrane</keyword>
<feature type="transmembrane region" description="Helical" evidence="6">
    <location>
        <begin position="91"/>
        <end position="108"/>
    </location>
</feature>
<sequence>METVIEYVIAIVALSSFVLAGFFDWKTREINPKIWIIPISTGVAMNAIYIFLMKNHCVNSILLFQIGITTFLVILIAVLVFVFNLLGGADFMGMISFAALYPFNRLFACNYKMFTENNIYIFLLNFLPPILWLLIIHSIIMVLFILENAISNIIKYREIQQLNLSLCRKLFLIVFNRFMRVEEYLKKKFYYPVYVPGIIDRLTFNIYEDDDAWKKKLEKLPKDTIIVVSWGIPMVSFLSISIAIYVTLYMMFYLSIT</sequence>
<evidence type="ECO:0008006" key="9">
    <source>
        <dbReference type="Google" id="ProtNLM"/>
    </source>
</evidence>
<protein>
    <recommendedName>
        <fullName evidence="9">Peptidase A24</fullName>
    </recommendedName>
</protein>
<dbReference type="AlphaFoldDB" id="A0ABD4Z5M2"/>
<feature type="transmembrane region" description="Helical" evidence="6">
    <location>
        <begin position="35"/>
        <end position="52"/>
    </location>
</feature>
<evidence type="ECO:0000256" key="2">
    <source>
        <dbReference type="ARBA" id="ARBA00022475"/>
    </source>
</evidence>
<evidence type="ECO:0000256" key="6">
    <source>
        <dbReference type="SAM" id="Phobius"/>
    </source>
</evidence>
<feature type="transmembrane region" description="Helical" evidence="6">
    <location>
        <begin position="224"/>
        <end position="252"/>
    </location>
</feature>
<feature type="transmembrane region" description="Helical" evidence="6">
    <location>
        <begin position="120"/>
        <end position="146"/>
    </location>
</feature>
<keyword evidence="3 6" id="KW-0812">Transmembrane</keyword>
<feature type="transmembrane region" description="Helical" evidence="6">
    <location>
        <begin position="7"/>
        <end position="23"/>
    </location>
</feature>
<dbReference type="InterPro" id="IPR052218">
    <property type="entry name" value="Preflagellin_Peptidase"/>
</dbReference>
<dbReference type="Gene3D" id="1.20.120.1220">
    <property type="match status" value="1"/>
</dbReference>
<dbReference type="Proteomes" id="UP001529235">
    <property type="component" value="Unassembled WGS sequence"/>
</dbReference>
<evidence type="ECO:0000256" key="4">
    <source>
        <dbReference type="ARBA" id="ARBA00022989"/>
    </source>
</evidence>
<comment type="caution">
    <text evidence="7">The sequence shown here is derived from an EMBL/GenBank/DDBJ whole genome shotgun (WGS) entry which is preliminary data.</text>
</comment>
<keyword evidence="2" id="KW-1003">Cell membrane</keyword>
<keyword evidence="4 6" id="KW-1133">Transmembrane helix</keyword>
<evidence type="ECO:0000313" key="8">
    <source>
        <dbReference type="Proteomes" id="UP001529235"/>
    </source>
</evidence>
<gene>
    <name evidence="7" type="ORF">QPL79_02855</name>
</gene>
<organism evidence="7 8">
    <name type="scientific">Ignisphaera cupida</name>
    <dbReference type="NCBI Taxonomy" id="3050454"/>
    <lineage>
        <taxon>Archaea</taxon>
        <taxon>Thermoproteota</taxon>
        <taxon>Thermoprotei</taxon>
        <taxon>Desulfurococcales</taxon>
        <taxon>Desulfurococcaceae</taxon>
        <taxon>Ignisphaera</taxon>
    </lineage>
</organism>
<dbReference type="GO" id="GO:0005886">
    <property type="term" value="C:plasma membrane"/>
    <property type="evidence" value="ECO:0007669"/>
    <property type="project" value="UniProtKB-SubCell"/>
</dbReference>
<comment type="subcellular location">
    <subcellularLocation>
        <location evidence="1">Cell membrane</location>
        <topology evidence="1">Multi-pass membrane protein</topology>
    </subcellularLocation>
</comment>
<evidence type="ECO:0000313" key="7">
    <source>
        <dbReference type="EMBL" id="MDK6028302.1"/>
    </source>
</evidence>
<dbReference type="PANTHER" id="PTHR36506">
    <property type="entry name" value="PREFLAGELLIN PEPTIDASE"/>
    <property type="match status" value="1"/>
</dbReference>
<evidence type="ECO:0000256" key="1">
    <source>
        <dbReference type="ARBA" id="ARBA00004651"/>
    </source>
</evidence>
<proteinExistence type="predicted"/>
<feature type="transmembrane region" description="Helical" evidence="6">
    <location>
        <begin position="61"/>
        <end position="85"/>
    </location>
</feature>
<reference evidence="7 8" key="1">
    <citation type="submission" date="2023-05" db="EMBL/GenBank/DDBJ databases">
        <title>A new hyperthermophilic archaea 'Ignisphaera cupida' sp. nov. and description of the family 'Ignisphaeraceae' fam. nov.</title>
        <authorList>
            <person name="Podosokorskaya O.A."/>
            <person name="Elcheninov A.G."/>
            <person name="Klukina A."/>
            <person name="Merkel A.Y."/>
        </authorList>
    </citation>
    <scope>NUCLEOTIDE SEQUENCE [LARGE SCALE GENOMIC DNA]</scope>
    <source>
        <strain evidence="7 8">4213-co</strain>
    </source>
</reference>
<accession>A0ABD4Z5M2</accession>
<dbReference type="PANTHER" id="PTHR36506:SF1">
    <property type="entry name" value="PREFLAGELLIN PEPTIDASE"/>
    <property type="match status" value="1"/>
</dbReference>
<evidence type="ECO:0000256" key="3">
    <source>
        <dbReference type="ARBA" id="ARBA00022692"/>
    </source>
</evidence>
<keyword evidence="8" id="KW-1185">Reference proteome</keyword>